<protein>
    <submittedName>
        <fullName evidence="2">Uncharacterized protein</fullName>
    </submittedName>
</protein>
<evidence type="ECO:0000313" key="3">
    <source>
        <dbReference type="Proteomes" id="UP001054945"/>
    </source>
</evidence>
<sequence>MGYVKKKASRVSLSLPVANSIPPNRPNLLSQDSNDISRPPLLVSNGTNKKRERVPSELNTDIFMTGLVSNHFSKRFRRTRVESVLEAISEVLYKHPADGSSQFIDPIPKPGAFDLEIEIFFRPFCLSRSHFDAPNSSR</sequence>
<keyword evidence="3" id="KW-1185">Reference proteome</keyword>
<evidence type="ECO:0000313" key="2">
    <source>
        <dbReference type="EMBL" id="GIY76670.1"/>
    </source>
</evidence>
<feature type="region of interest" description="Disordered" evidence="1">
    <location>
        <begin position="22"/>
        <end position="51"/>
    </location>
</feature>
<feature type="compositionally biased region" description="Polar residues" evidence="1">
    <location>
        <begin position="27"/>
        <end position="36"/>
    </location>
</feature>
<dbReference type="EMBL" id="BPLR01015514">
    <property type="protein sequence ID" value="GIY76670.1"/>
    <property type="molecule type" value="Genomic_DNA"/>
</dbReference>
<proteinExistence type="predicted"/>
<evidence type="ECO:0000256" key="1">
    <source>
        <dbReference type="SAM" id="MobiDB-lite"/>
    </source>
</evidence>
<name>A0AAV4W3Q7_CAEEX</name>
<organism evidence="2 3">
    <name type="scientific">Caerostris extrusa</name>
    <name type="common">Bark spider</name>
    <name type="synonym">Caerostris bankana</name>
    <dbReference type="NCBI Taxonomy" id="172846"/>
    <lineage>
        <taxon>Eukaryota</taxon>
        <taxon>Metazoa</taxon>
        <taxon>Ecdysozoa</taxon>
        <taxon>Arthropoda</taxon>
        <taxon>Chelicerata</taxon>
        <taxon>Arachnida</taxon>
        <taxon>Araneae</taxon>
        <taxon>Araneomorphae</taxon>
        <taxon>Entelegynae</taxon>
        <taxon>Araneoidea</taxon>
        <taxon>Araneidae</taxon>
        <taxon>Caerostris</taxon>
    </lineage>
</organism>
<reference evidence="2 3" key="1">
    <citation type="submission" date="2021-06" db="EMBL/GenBank/DDBJ databases">
        <title>Caerostris extrusa draft genome.</title>
        <authorList>
            <person name="Kono N."/>
            <person name="Arakawa K."/>
        </authorList>
    </citation>
    <scope>NUCLEOTIDE SEQUENCE [LARGE SCALE GENOMIC DNA]</scope>
</reference>
<dbReference type="Proteomes" id="UP001054945">
    <property type="component" value="Unassembled WGS sequence"/>
</dbReference>
<accession>A0AAV4W3Q7</accession>
<dbReference type="AlphaFoldDB" id="A0AAV4W3Q7"/>
<comment type="caution">
    <text evidence="2">The sequence shown here is derived from an EMBL/GenBank/DDBJ whole genome shotgun (WGS) entry which is preliminary data.</text>
</comment>
<gene>
    <name evidence="2" type="ORF">CEXT_322571</name>
</gene>